<dbReference type="PANTHER" id="PTHR21043:SF0">
    <property type="entry name" value="MITOCHONDRIAL ASSEMBLY OF RIBOSOMAL LARGE SUBUNIT PROTEIN 1"/>
    <property type="match status" value="1"/>
</dbReference>
<dbReference type="Proteomes" id="UP000885660">
    <property type="component" value="Unassembled WGS sequence"/>
</dbReference>
<accession>A0A7V0QRC3</accession>
<evidence type="ECO:0000256" key="1">
    <source>
        <dbReference type="ARBA" id="ARBA00010574"/>
    </source>
</evidence>
<dbReference type="InterPro" id="IPR004394">
    <property type="entry name" value="Iojap/RsfS/C7orf30"/>
</dbReference>
<name>A0A7V0QRC3_UNCAE</name>
<dbReference type="Pfam" id="PF02410">
    <property type="entry name" value="RsfS"/>
    <property type="match status" value="1"/>
</dbReference>
<dbReference type="GO" id="GO:0043023">
    <property type="term" value="F:ribosomal large subunit binding"/>
    <property type="evidence" value="ECO:0007669"/>
    <property type="project" value="TreeGrafter"/>
</dbReference>
<comment type="caution">
    <text evidence="2">The sequence shown here is derived from an EMBL/GenBank/DDBJ whole genome shotgun (WGS) entry which is preliminary data.</text>
</comment>
<organism evidence="2">
    <name type="scientific">Aerophobetes bacterium</name>
    <dbReference type="NCBI Taxonomy" id="2030807"/>
    <lineage>
        <taxon>Bacteria</taxon>
        <taxon>Candidatus Aerophobota</taxon>
    </lineage>
</organism>
<evidence type="ECO:0000313" key="2">
    <source>
        <dbReference type="EMBL" id="HDN85110.1"/>
    </source>
</evidence>
<dbReference type="EMBL" id="DRBC01000311">
    <property type="protein sequence ID" value="HDN85110.1"/>
    <property type="molecule type" value="Genomic_DNA"/>
</dbReference>
<dbReference type="GO" id="GO:0017148">
    <property type="term" value="P:negative regulation of translation"/>
    <property type="evidence" value="ECO:0007669"/>
    <property type="project" value="TreeGrafter"/>
</dbReference>
<gene>
    <name evidence="2" type="ORF">ENG47_05085</name>
</gene>
<dbReference type="SUPFAM" id="SSF81301">
    <property type="entry name" value="Nucleotidyltransferase"/>
    <property type="match status" value="1"/>
</dbReference>
<dbReference type="PANTHER" id="PTHR21043">
    <property type="entry name" value="IOJAP SUPERFAMILY ORTHOLOG"/>
    <property type="match status" value="1"/>
</dbReference>
<dbReference type="InterPro" id="IPR043519">
    <property type="entry name" value="NT_sf"/>
</dbReference>
<protein>
    <recommendedName>
        <fullName evidence="3">Ribosome silencing factor</fullName>
    </recommendedName>
</protein>
<dbReference type="GO" id="GO:0090071">
    <property type="term" value="P:negative regulation of ribosome biogenesis"/>
    <property type="evidence" value="ECO:0007669"/>
    <property type="project" value="TreeGrafter"/>
</dbReference>
<evidence type="ECO:0008006" key="3">
    <source>
        <dbReference type="Google" id="ProtNLM"/>
    </source>
</evidence>
<comment type="similarity">
    <text evidence="1">Belongs to the Iojap/RsfS family.</text>
</comment>
<dbReference type="AlphaFoldDB" id="A0A7V0QRC3"/>
<feature type="non-terminal residue" evidence="2">
    <location>
        <position position="1"/>
    </location>
</feature>
<dbReference type="Gene3D" id="3.30.460.10">
    <property type="entry name" value="Beta Polymerase, domain 2"/>
    <property type="match status" value="1"/>
</dbReference>
<reference evidence="2" key="1">
    <citation type="journal article" date="2020" name="mSystems">
        <title>Genome- and Community-Level Interaction Insights into Carbon Utilization and Element Cycling Functions of Hydrothermarchaeota in Hydrothermal Sediment.</title>
        <authorList>
            <person name="Zhou Z."/>
            <person name="Liu Y."/>
            <person name="Xu W."/>
            <person name="Pan J."/>
            <person name="Luo Z.H."/>
            <person name="Li M."/>
        </authorList>
    </citation>
    <scope>NUCLEOTIDE SEQUENCE [LARGE SCALE GENOMIC DNA]</scope>
    <source>
        <strain evidence="2">HyVt-219</strain>
    </source>
</reference>
<sequence>FNTGDYLNNYWILLDFGDLVVHIFSPEARDYYQLERLWADAKREEITDISCLGKRLKA</sequence>
<proteinExistence type="inferred from homology"/>